<evidence type="ECO:0000313" key="2">
    <source>
        <dbReference type="EMBL" id="CAG7826437.1"/>
    </source>
</evidence>
<dbReference type="AlphaFoldDB" id="A0A8J2PEN6"/>
<evidence type="ECO:0000313" key="3">
    <source>
        <dbReference type="Proteomes" id="UP000708208"/>
    </source>
</evidence>
<feature type="region of interest" description="Disordered" evidence="1">
    <location>
        <begin position="16"/>
        <end position="55"/>
    </location>
</feature>
<proteinExistence type="predicted"/>
<feature type="non-terminal residue" evidence="2">
    <location>
        <position position="1"/>
    </location>
</feature>
<feature type="non-terminal residue" evidence="2">
    <location>
        <position position="85"/>
    </location>
</feature>
<feature type="compositionally biased region" description="Basic and acidic residues" evidence="1">
    <location>
        <begin position="39"/>
        <end position="53"/>
    </location>
</feature>
<evidence type="ECO:0000256" key="1">
    <source>
        <dbReference type="SAM" id="MobiDB-lite"/>
    </source>
</evidence>
<name>A0A8J2PEN6_9HEXA</name>
<protein>
    <submittedName>
        <fullName evidence="2">Uncharacterized protein</fullName>
    </submittedName>
</protein>
<comment type="caution">
    <text evidence="2">The sequence shown here is derived from an EMBL/GenBank/DDBJ whole genome shotgun (WGS) entry which is preliminary data.</text>
</comment>
<keyword evidence="3" id="KW-1185">Reference proteome</keyword>
<reference evidence="2" key="1">
    <citation type="submission" date="2021-06" db="EMBL/GenBank/DDBJ databases">
        <authorList>
            <person name="Hodson N. C."/>
            <person name="Mongue J. A."/>
            <person name="Jaron S. K."/>
        </authorList>
    </citation>
    <scope>NUCLEOTIDE SEQUENCE</scope>
</reference>
<sequence>YFGVSDADVVLREDESNGLLLNKPQQPDPHPFRHSPINSDKRLSEGDDIKDAETESVTIDESMWEQLVIRALANPTEWVQLRQAL</sequence>
<dbReference type="EMBL" id="CAJVCH010539782">
    <property type="protein sequence ID" value="CAG7826437.1"/>
    <property type="molecule type" value="Genomic_DNA"/>
</dbReference>
<accession>A0A8J2PEN6</accession>
<organism evidence="2 3">
    <name type="scientific">Allacma fusca</name>
    <dbReference type="NCBI Taxonomy" id="39272"/>
    <lineage>
        <taxon>Eukaryota</taxon>
        <taxon>Metazoa</taxon>
        <taxon>Ecdysozoa</taxon>
        <taxon>Arthropoda</taxon>
        <taxon>Hexapoda</taxon>
        <taxon>Collembola</taxon>
        <taxon>Symphypleona</taxon>
        <taxon>Sminthuridae</taxon>
        <taxon>Allacma</taxon>
    </lineage>
</organism>
<dbReference type="Proteomes" id="UP000708208">
    <property type="component" value="Unassembled WGS sequence"/>
</dbReference>
<gene>
    <name evidence="2" type="ORF">AFUS01_LOCUS36490</name>
</gene>